<dbReference type="AlphaFoldDB" id="A0A9K3H387"/>
<dbReference type="Gramene" id="mRNA:HanXRQr2_Chr15g0707461">
    <property type="protein sequence ID" value="CDS:HanXRQr2_Chr15g0707461.1"/>
    <property type="gene ID" value="HanXRQr2_Chr15g0707461"/>
</dbReference>
<reference evidence="1" key="2">
    <citation type="submission" date="2020-06" db="EMBL/GenBank/DDBJ databases">
        <title>Helianthus annuus Genome sequencing and assembly Release 2.</title>
        <authorList>
            <person name="Gouzy J."/>
            <person name="Langlade N."/>
            <person name="Munos S."/>
        </authorList>
    </citation>
    <scope>NUCLEOTIDE SEQUENCE</scope>
    <source>
        <tissue evidence="1">Leaves</tissue>
    </source>
</reference>
<name>A0A9K3H387_HELAN</name>
<proteinExistence type="predicted"/>
<evidence type="ECO:0000313" key="2">
    <source>
        <dbReference type="Proteomes" id="UP000215914"/>
    </source>
</evidence>
<dbReference type="Proteomes" id="UP000215914">
    <property type="component" value="Unassembled WGS sequence"/>
</dbReference>
<sequence>MASYEGAVAYSYGIGFQKHQCSFNYVQFCGENLAFCDHLLLAFQFSNALWNIICEWHKFSFLFFQCG</sequence>
<reference evidence="1" key="1">
    <citation type="journal article" date="2017" name="Nature">
        <title>The sunflower genome provides insights into oil metabolism, flowering and Asterid evolution.</title>
        <authorList>
            <person name="Badouin H."/>
            <person name="Gouzy J."/>
            <person name="Grassa C.J."/>
            <person name="Murat F."/>
            <person name="Staton S.E."/>
            <person name="Cottret L."/>
            <person name="Lelandais-Briere C."/>
            <person name="Owens G.L."/>
            <person name="Carrere S."/>
            <person name="Mayjonade B."/>
            <person name="Legrand L."/>
            <person name="Gill N."/>
            <person name="Kane N.C."/>
            <person name="Bowers J.E."/>
            <person name="Hubner S."/>
            <person name="Bellec A."/>
            <person name="Berard A."/>
            <person name="Berges H."/>
            <person name="Blanchet N."/>
            <person name="Boniface M.C."/>
            <person name="Brunel D."/>
            <person name="Catrice O."/>
            <person name="Chaidir N."/>
            <person name="Claudel C."/>
            <person name="Donnadieu C."/>
            <person name="Faraut T."/>
            <person name="Fievet G."/>
            <person name="Helmstetter N."/>
            <person name="King M."/>
            <person name="Knapp S.J."/>
            <person name="Lai Z."/>
            <person name="Le Paslier M.C."/>
            <person name="Lippi Y."/>
            <person name="Lorenzon L."/>
            <person name="Mandel J.R."/>
            <person name="Marage G."/>
            <person name="Marchand G."/>
            <person name="Marquand E."/>
            <person name="Bret-Mestries E."/>
            <person name="Morien E."/>
            <person name="Nambeesan S."/>
            <person name="Nguyen T."/>
            <person name="Pegot-Espagnet P."/>
            <person name="Pouilly N."/>
            <person name="Raftis F."/>
            <person name="Sallet E."/>
            <person name="Schiex T."/>
            <person name="Thomas J."/>
            <person name="Vandecasteele C."/>
            <person name="Vares D."/>
            <person name="Vear F."/>
            <person name="Vautrin S."/>
            <person name="Crespi M."/>
            <person name="Mangin B."/>
            <person name="Burke J.M."/>
            <person name="Salse J."/>
            <person name="Munos S."/>
            <person name="Vincourt P."/>
            <person name="Rieseberg L.H."/>
            <person name="Langlade N.B."/>
        </authorList>
    </citation>
    <scope>NUCLEOTIDE SEQUENCE</scope>
    <source>
        <tissue evidence="1">Leaves</tissue>
    </source>
</reference>
<gene>
    <name evidence="1" type="ORF">HanXRQr2_Chr15g0707461</name>
</gene>
<accession>A0A9K3H387</accession>
<comment type="caution">
    <text evidence="1">The sequence shown here is derived from an EMBL/GenBank/DDBJ whole genome shotgun (WGS) entry which is preliminary data.</text>
</comment>
<dbReference type="EMBL" id="MNCJ02000330">
    <property type="protein sequence ID" value="KAF5765760.1"/>
    <property type="molecule type" value="Genomic_DNA"/>
</dbReference>
<protein>
    <submittedName>
        <fullName evidence="1">Uncharacterized protein</fullName>
    </submittedName>
</protein>
<organism evidence="1 2">
    <name type="scientific">Helianthus annuus</name>
    <name type="common">Common sunflower</name>
    <dbReference type="NCBI Taxonomy" id="4232"/>
    <lineage>
        <taxon>Eukaryota</taxon>
        <taxon>Viridiplantae</taxon>
        <taxon>Streptophyta</taxon>
        <taxon>Embryophyta</taxon>
        <taxon>Tracheophyta</taxon>
        <taxon>Spermatophyta</taxon>
        <taxon>Magnoliopsida</taxon>
        <taxon>eudicotyledons</taxon>
        <taxon>Gunneridae</taxon>
        <taxon>Pentapetalae</taxon>
        <taxon>asterids</taxon>
        <taxon>campanulids</taxon>
        <taxon>Asterales</taxon>
        <taxon>Asteraceae</taxon>
        <taxon>Asteroideae</taxon>
        <taxon>Heliantheae alliance</taxon>
        <taxon>Heliantheae</taxon>
        <taxon>Helianthus</taxon>
    </lineage>
</organism>
<evidence type="ECO:0000313" key="1">
    <source>
        <dbReference type="EMBL" id="KAF5765760.1"/>
    </source>
</evidence>
<keyword evidence="2" id="KW-1185">Reference proteome</keyword>